<organism evidence="6 7">
    <name type="scientific">Pseudomarimonas salicorniae</name>
    <dbReference type="NCBI Taxonomy" id="2933270"/>
    <lineage>
        <taxon>Bacteria</taxon>
        <taxon>Pseudomonadati</taxon>
        <taxon>Pseudomonadota</taxon>
        <taxon>Gammaproteobacteria</taxon>
        <taxon>Lysobacterales</taxon>
        <taxon>Lysobacteraceae</taxon>
        <taxon>Pseudomarimonas</taxon>
    </lineage>
</organism>
<accession>A0ABT0GHH4</accession>
<evidence type="ECO:0000256" key="2">
    <source>
        <dbReference type="ARBA" id="ARBA00022676"/>
    </source>
</evidence>
<comment type="similarity">
    <text evidence="1">Belongs to the glycosyltransferase 2 family.</text>
</comment>
<proteinExistence type="inferred from homology"/>
<dbReference type="InterPro" id="IPR029044">
    <property type="entry name" value="Nucleotide-diphossugar_trans"/>
</dbReference>
<feature type="transmembrane region" description="Helical" evidence="4">
    <location>
        <begin position="264"/>
        <end position="283"/>
    </location>
</feature>
<keyword evidence="4" id="KW-0472">Membrane</keyword>
<keyword evidence="2 6" id="KW-0328">Glycosyltransferase</keyword>
<gene>
    <name evidence="6" type="ORF">M0G41_09925</name>
</gene>
<evidence type="ECO:0000313" key="6">
    <source>
        <dbReference type="EMBL" id="MCK7593989.1"/>
    </source>
</evidence>
<protein>
    <submittedName>
        <fullName evidence="6">Glycosyltransferase</fullName>
        <ecNumber evidence="6">2.4.-.-</ecNumber>
    </submittedName>
</protein>
<evidence type="ECO:0000259" key="5">
    <source>
        <dbReference type="Pfam" id="PF00535"/>
    </source>
</evidence>
<feature type="transmembrane region" description="Helical" evidence="4">
    <location>
        <begin position="317"/>
        <end position="337"/>
    </location>
</feature>
<dbReference type="PANTHER" id="PTHR43630">
    <property type="entry name" value="POLY-BETA-1,6-N-ACETYL-D-GLUCOSAMINE SYNTHASE"/>
    <property type="match status" value="1"/>
</dbReference>
<evidence type="ECO:0000256" key="3">
    <source>
        <dbReference type="ARBA" id="ARBA00022679"/>
    </source>
</evidence>
<dbReference type="Pfam" id="PF00535">
    <property type="entry name" value="Glycos_transf_2"/>
    <property type="match status" value="1"/>
</dbReference>
<feature type="transmembrane region" description="Helical" evidence="4">
    <location>
        <begin position="290"/>
        <end position="311"/>
    </location>
</feature>
<name>A0ABT0GHH4_9GAMM</name>
<keyword evidence="3 6" id="KW-0808">Transferase</keyword>
<evidence type="ECO:0000256" key="4">
    <source>
        <dbReference type="SAM" id="Phobius"/>
    </source>
</evidence>
<dbReference type="GO" id="GO:0016757">
    <property type="term" value="F:glycosyltransferase activity"/>
    <property type="evidence" value="ECO:0007669"/>
    <property type="project" value="UniProtKB-KW"/>
</dbReference>
<sequence length="387" mass="41893">MSAALWLLLSSVALLALTFFLYPLGIALRAAHWPRPWATRAWQPRVSVLMAVHNGDSELESKLDHLLQHDYPAELMELVVVSDGSSDGTAAILRRRAGERLRVRVIESRGGKSAALAEALQLASGDVLVFCDLRQRLEPGAVQALCDALGGGELAVAGGSLRFRPGPSGSASVGVYWRFESWLRRNEALSGSVVGVSGALYALRRSDLPEIPAGLVLDDLYVPLKVAERGGRIGLVDAAIAWDLPAPSAGVEAARKRRTLAGNWQLLARWPALLLPFAHPLWWRFLCHKVLRLLIPFFLLGALVGNSLLALDGEPAWLALLACQLAGHLAGLAALTMPALRRLLPLRLAAAVWELNLYAVLGLWDHLRGSRSHLWQTTPLGAAGERP</sequence>
<dbReference type="InterPro" id="IPR001173">
    <property type="entry name" value="Glyco_trans_2-like"/>
</dbReference>
<keyword evidence="7" id="KW-1185">Reference proteome</keyword>
<keyword evidence="4" id="KW-0812">Transmembrane</keyword>
<dbReference type="SUPFAM" id="SSF53448">
    <property type="entry name" value="Nucleotide-diphospho-sugar transferases"/>
    <property type="match status" value="1"/>
</dbReference>
<reference evidence="6" key="1">
    <citation type="submission" date="2022-04" db="EMBL/GenBank/DDBJ databases">
        <title>Lysobacter sp. CAU 1642 isolated from sea sand.</title>
        <authorList>
            <person name="Kim W."/>
        </authorList>
    </citation>
    <scope>NUCLEOTIDE SEQUENCE</scope>
    <source>
        <strain evidence="6">CAU 1642</strain>
    </source>
</reference>
<dbReference type="EMBL" id="JALNMH010000007">
    <property type="protein sequence ID" value="MCK7593989.1"/>
    <property type="molecule type" value="Genomic_DNA"/>
</dbReference>
<dbReference type="RefSeq" id="WP_248208806.1">
    <property type="nucleotide sequence ID" value="NZ_JALNMH010000007.1"/>
</dbReference>
<keyword evidence="4" id="KW-1133">Transmembrane helix</keyword>
<dbReference type="PANTHER" id="PTHR43630:SF1">
    <property type="entry name" value="POLY-BETA-1,6-N-ACETYL-D-GLUCOSAMINE SYNTHASE"/>
    <property type="match status" value="1"/>
</dbReference>
<evidence type="ECO:0000313" key="7">
    <source>
        <dbReference type="Proteomes" id="UP001431449"/>
    </source>
</evidence>
<feature type="domain" description="Glycosyltransferase 2-like" evidence="5">
    <location>
        <begin position="47"/>
        <end position="207"/>
    </location>
</feature>
<comment type="caution">
    <text evidence="6">The sequence shown here is derived from an EMBL/GenBank/DDBJ whole genome shotgun (WGS) entry which is preliminary data.</text>
</comment>
<dbReference type="Proteomes" id="UP001431449">
    <property type="component" value="Unassembled WGS sequence"/>
</dbReference>
<dbReference type="Gene3D" id="3.90.550.10">
    <property type="entry name" value="Spore Coat Polysaccharide Biosynthesis Protein SpsA, Chain A"/>
    <property type="match status" value="1"/>
</dbReference>
<dbReference type="EC" id="2.4.-.-" evidence="6"/>
<evidence type="ECO:0000256" key="1">
    <source>
        <dbReference type="ARBA" id="ARBA00006739"/>
    </source>
</evidence>